<keyword evidence="4" id="KW-1185">Reference proteome</keyword>
<keyword evidence="1" id="KW-0727">SH2 domain</keyword>
<dbReference type="Gene3D" id="1.10.238.10">
    <property type="entry name" value="EF-hand"/>
    <property type="match status" value="1"/>
</dbReference>
<dbReference type="STRING" id="6573.A0A210Q1S1"/>
<dbReference type="InterPro" id="IPR001217">
    <property type="entry name" value="STAT"/>
</dbReference>
<dbReference type="AlphaFoldDB" id="A0A210Q1S1"/>
<dbReference type="Proteomes" id="UP000242188">
    <property type="component" value="Unassembled WGS sequence"/>
</dbReference>
<protein>
    <submittedName>
        <fullName evidence="3">Signal transducer and transcription activator</fullName>
    </submittedName>
</protein>
<dbReference type="EMBL" id="NEDP02005240">
    <property type="protein sequence ID" value="OWF42672.1"/>
    <property type="molecule type" value="Genomic_DNA"/>
</dbReference>
<dbReference type="Gene3D" id="3.30.505.10">
    <property type="entry name" value="SH2 domain"/>
    <property type="match status" value="1"/>
</dbReference>
<reference evidence="3 4" key="1">
    <citation type="journal article" date="2017" name="Nat. Ecol. Evol.">
        <title>Scallop genome provides insights into evolution of bilaterian karyotype and development.</title>
        <authorList>
            <person name="Wang S."/>
            <person name="Zhang J."/>
            <person name="Jiao W."/>
            <person name="Li J."/>
            <person name="Xun X."/>
            <person name="Sun Y."/>
            <person name="Guo X."/>
            <person name="Huan P."/>
            <person name="Dong B."/>
            <person name="Zhang L."/>
            <person name="Hu X."/>
            <person name="Sun X."/>
            <person name="Wang J."/>
            <person name="Zhao C."/>
            <person name="Wang Y."/>
            <person name="Wang D."/>
            <person name="Huang X."/>
            <person name="Wang R."/>
            <person name="Lv J."/>
            <person name="Li Y."/>
            <person name="Zhang Z."/>
            <person name="Liu B."/>
            <person name="Lu W."/>
            <person name="Hui Y."/>
            <person name="Liang J."/>
            <person name="Zhou Z."/>
            <person name="Hou R."/>
            <person name="Li X."/>
            <person name="Liu Y."/>
            <person name="Li H."/>
            <person name="Ning X."/>
            <person name="Lin Y."/>
            <person name="Zhao L."/>
            <person name="Xing Q."/>
            <person name="Dou J."/>
            <person name="Li Y."/>
            <person name="Mao J."/>
            <person name="Guo H."/>
            <person name="Dou H."/>
            <person name="Li T."/>
            <person name="Mu C."/>
            <person name="Jiang W."/>
            <person name="Fu Q."/>
            <person name="Fu X."/>
            <person name="Miao Y."/>
            <person name="Liu J."/>
            <person name="Yu Q."/>
            <person name="Li R."/>
            <person name="Liao H."/>
            <person name="Li X."/>
            <person name="Kong Y."/>
            <person name="Jiang Z."/>
            <person name="Chourrout D."/>
            <person name="Li R."/>
            <person name="Bao Z."/>
        </authorList>
    </citation>
    <scope>NUCLEOTIDE SEQUENCE [LARGE SCALE GENOMIC DNA]</scope>
    <source>
        <strain evidence="3 4">PY_sf001</strain>
    </source>
</reference>
<evidence type="ECO:0000256" key="2">
    <source>
        <dbReference type="SAM" id="MobiDB-lite"/>
    </source>
</evidence>
<dbReference type="PANTHER" id="PTHR11801">
    <property type="entry name" value="SIGNAL TRANSDUCER AND ACTIVATOR OF TRANSCRIPTION"/>
    <property type="match status" value="1"/>
</dbReference>
<dbReference type="GO" id="GO:0007165">
    <property type="term" value="P:signal transduction"/>
    <property type="evidence" value="ECO:0007669"/>
    <property type="project" value="InterPro"/>
</dbReference>
<organism evidence="3 4">
    <name type="scientific">Mizuhopecten yessoensis</name>
    <name type="common">Japanese scallop</name>
    <name type="synonym">Patinopecten yessoensis</name>
    <dbReference type="NCBI Taxonomy" id="6573"/>
    <lineage>
        <taxon>Eukaryota</taxon>
        <taxon>Metazoa</taxon>
        <taxon>Spiralia</taxon>
        <taxon>Lophotrochozoa</taxon>
        <taxon>Mollusca</taxon>
        <taxon>Bivalvia</taxon>
        <taxon>Autobranchia</taxon>
        <taxon>Pteriomorphia</taxon>
        <taxon>Pectinida</taxon>
        <taxon>Pectinoidea</taxon>
        <taxon>Pectinidae</taxon>
        <taxon>Mizuhopecten</taxon>
    </lineage>
</organism>
<comment type="caution">
    <text evidence="3">The sequence shown here is derived from an EMBL/GenBank/DDBJ whole genome shotgun (WGS) entry which is preliminary data.</text>
</comment>
<evidence type="ECO:0000256" key="1">
    <source>
        <dbReference type="ARBA" id="ARBA00022999"/>
    </source>
</evidence>
<evidence type="ECO:0000313" key="4">
    <source>
        <dbReference type="Proteomes" id="UP000242188"/>
    </source>
</evidence>
<feature type="compositionally biased region" description="Polar residues" evidence="2">
    <location>
        <begin position="359"/>
        <end position="371"/>
    </location>
</feature>
<proteinExistence type="predicted"/>
<sequence>MMDISDPNKKTDDRKKSATFWMWFQAVYNLINTHLKEYWKRELILGFLDKDQAIRCLEGFKPNTFLLRFSNNIITDAQGQNMCGAVSVSYLKAGGTVDHMTPSNAEDLKKYNLALTLKRMINSKTGTCEMKWVYPSMKSREEEYKDFLDVDPEPRKHKDGYTKLREMLVIDPVEELAEGFGTLTTDVRPKKRPVHRVKGQTGNRSDSKVAKVIGKAAPNQCQGHMQDGVLGEMGYGQQSGNIPTVLNEREPNVQSSTTLISLPVQGSATSSRTMSAPAVSDDLTNQLSSFTRSQSLPHANMYPKLQSILSGPVKDGLKSKLKQSPNAALYPQGVVEVNQDIGLSDAKDRMDMSHIEQKTITGGNDGFSQVESKVKPCSSPASTLPMFQGGLKQSGSPQSQRFVDTKIEAKSPLQNVQPTTNMMELPHNQTPLSLPNTTQITGVPALVPHQMRTNSQQAVEPVITEPIVGQHCQVPMQFYEPEQHEIFSTDFSEGTAQQTQQEHGYPNLDDIDINLLDASMDLLNPSWGNFEVFDIPFQNAN</sequence>
<feature type="region of interest" description="Disordered" evidence="2">
    <location>
        <begin position="359"/>
        <end position="380"/>
    </location>
</feature>
<gene>
    <name evidence="3" type="ORF">KP79_PYT04835</name>
</gene>
<dbReference type="GO" id="GO:0003700">
    <property type="term" value="F:DNA-binding transcription factor activity"/>
    <property type="evidence" value="ECO:0007669"/>
    <property type="project" value="InterPro"/>
</dbReference>
<evidence type="ECO:0000313" key="3">
    <source>
        <dbReference type="EMBL" id="OWF42672.1"/>
    </source>
</evidence>
<dbReference type="OrthoDB" id="6140367at2759"/>
<dbReference type="InterPro" id="IPR036860">
    <property type="entry name" value="SH2_dom_sf"/>
</dbReference>
<name>A0A210Q1S1_MIZYE</name>
<accession>A0A210Q1S1</accession>
<dbReference type="SUPFAM" id="SSF55550">
    <property type="entry name" value="SH2 domain"/>
    <property type="match status" value="1"/>
</dbReference>